<sequence length="120" mass="14415">MNLEMISKNLLHAIDECKERFELIKQKPEKTEELFYNKVKPTFETVSDLTAKWKPLADDWIVKTNPKYIHLTQIESTVENIEQIILQSFYKDINNQRFYNLYNSVEYILKTMLTELHNDI</sequence>
<dbReference type="EMBL" id="JAUSTZ010000002">
    <property type="protein sequence ID" value="MDQ0225148.1"/>
    <property type="molecule type" value="Genomic_DNA"/>
</dbReference>
<comment type="caution">
    <text evidence="1">The sequence shown here is derived from an EMBL/GenBank/DDBJ whole genome shotgun (WGS) entry which is preliminary data.</text>
</comment>
<evidence type="ECO:0008006" key="3">
    <source>
        <dbReference type="Google" id="ProtNLM"/>
    </source>
</evidence>
<protein>
    <recommendedName>
        <fullName evidence="3">DUF1798 family protein</fullName>
    </recommendedName>
</protein>
<evidence type="ECO:0000313" key="1">
    <source>
        <dbReference type="EMBL" id="MDQ0225148.1"/>
    </source>
</evidence>
<dbReference type="Pfam" id="PF08807">
    <property type="entry name" value="DUF1798"/>
    <property type="match status" value="1"/>
</dbReference>
<dbReference type="Gene3D" id="1.20.120.440">
    <property type="entry name" value="YppE-like"/>
    <property type="match status" value="1"/>
</dbReference>
<organism evidence="1 2">
    <name type="scientific">Metabacillus niabensis</name>
    <dbReference type="NCBI Taxonomy" id="324854"/>
    <lineage>
        <taxon>Bacteria</taxon>
        <taxon>Bacillati</taxon>
        <taxon>Bacillota</taxon>
        <taxon>Bacilli</taxon>
        <taxon>Bacillales</taxon>
        <taxon>Bacillaceae</taxon>
        <taxon>Metabacillus</taxon>
    </lineage>
</organism>
<dbReference type="SUPFAM" id="SSF140415">
    <property type="entry name" value="YppE-like"/>
    <property type="match status" value="1"/>
</dbReference>
<keyword evidence="2" id="KW-1185">Reference proteome</keyword>
<dbReference type="RefSeq" id="WP_095302186.1">
    <property type="nucleotide sequence ID" value="NZ_CADEPK010000207.1"/>
</dbReference>
<reference evidence="1 2" key="1">
    <citation type="submission" date="2023-07" db="EMBL/GenBank/DDBJ databases">
        <title>Genomic Encyclopedia of Type Strains, Phase IV (KMG-IV): sequencing the most valuable type-strain genomes for metagenomic binning, comparative biology and taxonomic classification.</title>
        <authorList>
            <person name="Goeker M."/>
        </authorList>
    </citation>
    <scope>NUCLEOTIDE SEQUENCE [LARGE SCALE GENOMIC DNA]</scope>
    <source>
        <strain evidence="1 2">DSM 17723</strain>
    </source>
</reference>
<proteinExistence type="predicted"/>
<dbReference type="Proteomes" id="UP001232245">
    <property type="component" value="Unassembled WGS sequence"/>
</dbReference>
<dbReference type="InterPro" id="IPR014913">
    <property type="entry name" value="YppE-like"/>
</dbReference>
<evidence type="ECO:0000313" key="2">
    <source>
        <dbReference type="Proteomes" id="UP001232245"/>
    </source>
</evidence>
<name>A0ABT9YYS7_9BACI</name>
<dbReference type="InterPro" id="IPR023351">
    <property type="entry name" value="YppE-like_sf"/>
</dbReference>
<gene>
    <name evidence="1" type="ORF">J2S02_001477</name>
</gene>
<accession>A0ABT9YYS7</accession>